<name>A0ABX5WSF9_9GAMM</name>
<dbReference type="Gene3D" id="3.10.180.10">
    <property type="entry name" value="2,3-Dihydroxybiphenyl 1,2-Dioxygenase, domain 1"/>
    <property type="match status" value="1"/>
</dbReference>
<evidence type="ECO:0000313" key="2">
    <source>
        <dbReference type="EMBL" id="QDF77196.1"/>
    </source>
</evidence>
<feature type="domain" description="Glyoxalase/Bleomycin resistance-like N-terminal" evidence="1">
    <location>
        <begin position="17"/>
        <end position="57"/>
    </location>
</feature>
<keyword evidence="3" id="KW-1185">Reference proteome</keyword>
<dbReference type="SUPFAM" id="SSF54593">
    <property type="entry name" value="Glyoxalase/Bleomycin resistance protein/Dihydroxybiphenyl dioxygenase"/>
    <property type="match status" value="1"/>
</dbReference>
<dbReference type="EMBL" id="CP041153">
    <property type="protein sequence ID" value="QDF77196.1"/>
    <property type="molecule type" value="Genomic_DNA"/>
</dbReference>
<gene>
    <name evidence="2" type="ORF">FGA12_06365</name>
</gene>
<evidence type="ECO:0000259" key="1">
    <source>
        <dbReference type="Pfam" id="PF22677"/>
    </source>
</evidence>
<organism evidence="2 3">
    <name type="scientific">Shewanella marisflavi</name>
    <dbReference type="NCBI Taxonomy" id="260364"/>
    <lineage>
        <taxon>Bacteria</taxon>
        <taxon>Pseudomonadati</taxon>
        <taxon>Pseudomonadota</taxon>
        <taxon>Gammaproteobacteria</taxon>
        <taxon>Alteromonadales</taxon>
        <taxon>Shewanellaceae</taxon>
        <taxon>Shewanella</taxon>
    </lineage>
</organism>
<dbReference type="RefSeq" id="WP_052125448.1">
    <property type="nucleotide sequence ID" value="NZ_CP041153.1"/>
</dbReference>
<proteinExistence type="predicted"/>
<dbReference type="InterPro" id="IPR052164">
    <property type="entry name" value="Anthracycline_SecMetBiosynth"/>
</dbReference>
<protein>
    <submittedName>
        <fullName evidence="2">VOC family protein</fullName>
    </submittedName>
</protein>
<evidence type="ECO:0000313" key="3">
    <source>
        <dbReference type="Proteomes" id="UP000318758"/>
    </source>
</evidence>
<dbReference type="PANTHER" id="PTHR33993">
    <property type="entry name" value="GLYOXALASE-RELATED"/>
    <property type="match status" value="1"/>
</dbReference>
<accession>A0ABX5WSF9</accession>
<sequence length="139" mass="15367">MQEQKVLQQAPLQQAPLVWGEIAVADMARAKVFYQSQFGVSFREQQMFGMEMAILETEASQAASIALVKHDMMRPSSEGSILYLHLSDHLAPMVERLERNGVEIALPIMAINEGECGYSCVIVDSEGKRVGLWAPSLKG</sequence>
<dbReference type="Pfam" id="PF22677">
    <property type="entry name" value="Ble-like_N"/>
    <property type="match status" value="1"/>
</dbReference>
<dbReference type="CDD" id="cd07247">
    <property type="entry name" value="SgaA_N_like"/>
    <property type="match status" value="1"/>
</dbReference>
<dbReference type="Proteomes" id="UP000318758">
    <property type="component" value="Chromosome"/>
</dbReference>
<reference evidence="2 3" key="1">
    <citation type="submission" date="2019-06" db="EMBL/GenBank/DDBJ databases">
        <title>Complete genome of Shewanella marisflavi ECSMB14101, a mussel settlement-inducing bacterium isolated from East China Sea.</title>
        <authorList>
            <person name="Yang J."/>
            <person name="Liang X."/>
            <person name="Chang R."/>
            <person name="Peng L."/>
        </authorList>
    </citation>
    <scope>NUCLEOTIDE SEQUENCE [LARGE SCALE GENOMIC DNA]</scope>
    <source>
        <strain evidence="2 3">ECSMB14101</strain>
    </source>
</reference>
<dbReference type="PANTHER" id="PTHR33993:SF2">
    <property type="entry name" value="VOC DOMAIN-CONTAINING PROTEIN"/>
    <property type="match status" value="1"/>
</dbReference>
<dbReference type="InterPro" id="IPR029068">
    <property type="entry name" value="Glyas_Bleomycin-R_OHBP_Dase"/>
</dbReference>
<dbReference type="InterPro" id="IPR053863">
    <property type="entry name" value="Glyoxy/Ble-like_N"/>
</dbReference>